<gene>
    <name evidence="1" type="ORF">E1261_30900</name>
</gene>
<proteinExistence type="predicted"/>
<comment type="caution">
    <text evidence="1">The sequence shown here is derived from an EMBL/GenBank/DDBJ whole genome shotgun (WGS) entry which is preliminary data.</text>
</comment>
<evidence type="ECO:0000313" key="2">
    <source>
        <dbReference type="Proteomes" id="UP000295075"/>
    </source>
</evidence>
<reference evidence="1 2" key="1">
    <citation type="submission" date="2019-03" db="EMBL/GenBank/DDBJ databases">
        <title>Draft genome sequences of novel Actinobacteria.</title>
        <authorList>
            <person name="Sahin N."/>
            <person name="Ay H."/>
            <person name="Saygin H."/>
        </authorList>
    </citation>
    <scope>NUCLEOTIDE SEQUENCE [LARGE SCALE GENOMIC DNA]</scope>
    <source>
        <strain evidence="1 2">JCM 30547</strain>
    </source>
</reference>
<dbReference type="OrthoDB" id="564699at2"/>
<dbReference type="AlphaFoldDB" id="A0A4R4PKE3"/>
<dbReference type="EMBL" id="SMKA01000190">
    <property type="protein sequence ID" value="TDC22456.1"/>
    <property type="molecule type" value="Genomic_DNA"/>
</dbReference>
<protein>
    <submittedName>
        <fullName evidence="1">Uncharacterized protein</fullName>
    </submittedName>
</protein>
<name>A0A4R4PKE3_9ACTN</name>
<dbReference type="Proteomes" id="UP000295075">
    <property type="component" value="Unassembled WGS sequence"/>
</dbReference>
<evidence type="ECO:0000313" key="1">
    <source>
        <dbReference type="EMBL" id="TDC22456.1"/>
    </source>
</evidence>
<accession>A0A4R4PKE3</accession>
<organism evidence="1 2">
    <name type="scientific">Kribbella albertanoniae</name>
    <dbReference type="NCBI Taxonomy" id="1266829"/>
    <lineage>
        <taxon>Bacteria</taxon>
        <taxon>Bacillati</taxon>
        <taxon>Actinomycetota</taxon>
        <taxon>Actinomycetes</taxon>
        <taxon>Propionibacteriales</taxon>
        <taxon>Kribbellaceae</taxon>
        <taxon>Kribbella</taxon>
    </lineage>
</organism>
<sequence>MPNYTAKNALPYPLLTEAPDGPAAFQALADRIEAVWAVPKPSAMLKQNAVQNIPAAVSTQVLLPTVVHSQGGMADAANNRLVAPVAGIYCVIGQLAFQYIAGAANTYRRVGIRQGAATDLNFMAVDQVTTNSLATVAQTTWHGPLAAGDPITLHAFQNHSAAIGTVLTPYYCSLAAWLIQAT</sequence>
<keyword evidence="2" id="KW-1185">Reference proteome</keyword>
<dbReference type="RefSeq" id="WP_132412790.1">
    <property type="nucleotide sequence ID" value="NZ_SMKA01000190.1"/>
</dbReference>